<evidence type="ECO:0000256" key="2">
    <source>
        <dbReference type="ARBA" id="ARBA00022679"/>
    </source>
</evidence>
<evidence type="ECO:0000313" key="13">
    <source>
        <dbReference type="Proteomes" id="UP001153737"/>
    </source>
</evidence>
<protein>
    <recommendedName>
        <fullName evidence="5">tRNA (uracil(54)-C(5))-methyltransferase</fullName>
        <ecNumber evidence="5">2.1.1.35</ecNumber>
    </recommendedName>
</protein>
<dbReference type="GO" id="GO:0032259">
    <property type="term" value="P:methylation"/>
    <property type="evidence" value="ECO:0007669"/>
    <property type="project" value="UniProtKB-KW"/>
</dbReference>
<sequence>MPDPECEEKIPIANTMEELKPEPNMLTEEREARKDNSELNIERADIVEEKNPYAYLERDFSSENYKIEIKNLPKYYGISEFRKLLNEKLKLNSNKIKTTRKNSPFAFVCFRNEEDRDKAIQVLSNYKWKGNELQAMKAKPAPDPLVKKRKEDADGSNTNKKLKVEEGSQEERLKNSTIPYWNIDYKKQLELKLEDIKEVLRKMGNNLAHGNPELQKWIEKQRSLHNGLPCELQDIKFSEVIEGYRNKCEFTVGIDEDTGLPTVGFRLGSYVNGTTGVGPVDDLVHIPQSMKTAVKLFQDYVRNSQLRVFSPEFHTGHFRQLMVRSASDQLMLVVGLHPQDLNAEELDAFKKDLIDYFSTGGGKEAKVTSLYYQKIVKKNRSNDFIPSEHLWGETHLYETVLGLKFRISPEAFFQINTKGAEILYQAAIDLAEPLEGSTVLDVCCGTGTIGLCFAKKCSQVLGIEVVPQAIVDAKENAQSNDVQNADFFAGKAEDILGNICFKATGKEIIAIVDPPRAGLQKKAIFQIRKINKISKMVYVSCNPTAALQNFSDFGKPESKKVSGEPFIPVKAVAVDMFPFTKHCELILCFERWDKLSKQLEESKDS</sequence>
<dbReference type="InterPro" id="IPR000504">
    <property type="entry name" value="RRM_dom"/>
</dbReference>
<dbReference type="Proteomes" id="UP001153737">
    <property type="component" value="Chromosome 1"/>
</dbReference>
<dbReference type="GO" id="GO:0030697">
    <property type="term" value="F:tRNA (uracil(54)-C5)-methyltransferase activity, S-adenosyl methionine-dependent"/>
    <property type="evidence" value="ECO:0007669"/>
    <property type="project" value="UniProtKB-EC"/>
</dbReference>
<evidence type="ECO:0000256" key="3">
    <source>
        <dbReference type="ARBA" id="ARBA00022691"/>
    </source>
</evidence>
<dbReference type="InterPro" id="IPR034262">
    <property type="entry name" value="TRMT2A_RRM"/>
</dbReference>
<keyword evidence="3 8" id="KW-0949">S-adenosyl-L-methionine</keyword>
<dbReference type="SMART" id="SM00360">
    <property type="entry name" value="RRM"/>
    <property type="match status" value="1"/>
</dbReference>
<dbReference type="PANTHER" id="PTHR45904">
    <property type="entry name" value="TRNA (URACIL-5-)-METHYLTRANSFERASE"/>
    <property type="match status" value="1"/>
</dbReference>
<feature type="binding site" evidence="8">
    <location>
        <position position="513"/>
    </location>
    <ligand>
        <name>S-adenosyl-L-methionine</name>
        <dbReference type="ChEBI" id="CHEBI:59789"/>
    </ligand>
</feature>
<dbReference type="GO" id="GO:0006396">
    <property type="term" value="P:RNA processing"/>
    <property type="evidence" value="ECO:0007669"/>
    <property type="project" value="InterPro"/>
</dbReference>
<dbReference type="InterPro" id="IPR035979">
    <property type="entry name" value="RBD_domain_sf"/>
</dbReference>
<dbReference type="InterPro" id="IPR045850">
    <property type="entry name" value="TRM2_met"/>
</dbReference>
<dbReference type="GO" id="GO:0003723">
    <property type="term" value="F:RNA binding"/>
    <property type="evidence" value="ECO:0007669"/>
    <property type="project" value="UniProtKB-UniRule"/>
</dbReference>
<dbReference type="PANTHER" id="PTHR45904:SF2">
    <property type="entry name" value="TRNA (URACIL-5-)-METHYLTRANSFERASE HOMOLOG A"/>
    <property type="match status" value="1"/>
</dbReference>
<feature type="binding site" evidence="8">
    <location>
        <position position="464"/>
    </location>
    <ligand>
        <name>S-adenosyl-L-methionine</name>
        <dbReference type="ChEBI" id="CHEBI:59789"/>
    </ligand>
</feature>
<keyword evidence="2 8" id="KW-0808">Transferase</keyword>
<dbReference type="EC" id="2.1.1.35" evidence="5"/>
<accession>A0A9P0DCC1</accession>
<dbReference type="Pfam" id="PF05958">
    <property type="entry name" value="tRNA_U5-meth_tr"/>
    <property type="match status" value="1"/>
</dbReference>
<evidence type="ECO:0000256" key="8">
    <source>
        <dbReference type="PROSITE-ProRule" id="PRU01024"/>
    </source>
</evidence>
<organism evidence="12 13">
    <name type="scientific">Phaedon cochleariae</name>
    <name type="common">Mustard beetle</name>
    <dbReference type="NCBI Taxonomy" id="80249"/>
    <lineage>
        <taxon>Eukaryota</taxon>
        <taxon>Metazoa</taxon>
        <taxon>Ecdysozoa</taxon>
        <taxon>Arthropoda</taxon>
        <taxon>Hexapoda</taxon>
        <taxon>Insecta</taxon>
        <taxon>Pterygota</taxon>
        <taxon>Neoptera</taxon>
        <taxon>Endopterygota</taxon>
        <taxon>Coleoptera</taxon>
        <taxon>Polyphaga</taxon>
        <taxon>Cucujiformia</taxon>
        <taxon>Chrysomeloidea</taxon>
        <taxon>Chrysomelidae</taxon>
        <taxon>Chrysomelinae</taxon>
        <taxon>Chrysomelini</taxon>
        <taxon>Phaedon</taxon>
    </lineage>
</organism>
<name>A0A9P0DCC1_PHACE</name>
<dbReference type="PROSITE" id="PS01230">
    <property type="entry name" value="TRMA_1"/>
    <property type="match status" value="1"/>
</dbReference>
<dbReference type="Gene3D" id="2.40.50.1070">
    <property type="match status" value="1"/>
</dbReference>
<dbReference type="EMBL" id="OU896707">
    <property type="protein sequence ID" value="CAH1115940.1"/>
    <property type="molecule type" value="Genomic_DNA"/>
</dbReference>
<dbReference type="AlphaFoldDB" id="A0A9P0DCC1"/>
<dbReference type="InterPro" id="IPR029063">
    <property type="entry name" value="SAM-dependent_MTases_sf"/>
</dbReference>
<dbReference type="OrthoDB" id="10250660at2759"/>
<reference evidence="12" key="1">
    <citation type="submission" date="2022-01" db="EMBL/GenBank/DDBJ databases">
        <authorList>
            <person name="King R."/>
        </authorList>
    </citation>
    <scope>NUCLEOTIDE SEQUENCE</scope>
</reference>
<evidence type="ECO:0000256" key="1">
    <source>
        <dbReference type="ARBA" id="ARBA00022603"/>
    </source>
</evidence>
<dbReference type="InterPro" id="IPR030390">
    <property type="entry name" value="MeTrfase_TrmA_AS"/>
</dbReference>
<feature type="active site" description="Nucleophile" evidence="8">
    <location>
        <position position="541"/>
    </location>
</feature>
<keyword evidence="1 8" id="KW-0489">Methyltransferase</keyword>
<keyword evidence="13" id="KW-1185">Reference proteome</keyword>
<dbReference type="SUPFAM" id="SSF53335">
    <property type="entry name" value="S-adenosyl-L-methionine-dependent methyltransferases"/>
    <property type="match status" value="1"/>
</dbReference>
<evidence type="ECO:0000256" key="7">
    <source>
        <dbReference type="PROSITE-ProRule" id="PRU00176"/>
    </source>
</evidence>
<evidence type="ECO:0000313" key="12">
    <source>
        <dbReference type="EMBL" id="CAH1115940.1"/>
    </source>
</evidence>
<dbReference type="InterPro" id="IPR010280">
    <property type="entry name" value="U5_MeTrfase_fam"/>
</dbReference>
<evidence type="ECO:0000256" key="5">
    <source>
        <dbReference type="ARBA" id="ARBA00033763"/>
    </source>
</evidence>
<feature type="binding site" evidence="8">
    <location>
        <position position="414"/>
    </location>
    <ligand>
        <name>S-adenosyl-L-methionine</name>
        <dbReference type="ChEBI" id="CHEBI:59789"/>
    </ligand>
</feature>
<dbReference type="InterPro" id="IPR012677">
    <property type="entry name" value="Nucleotide-bd_a/b_plait_sf"/>
</dbReference>
<dbReference type="CDD" id="cd12439">
    <property type="entry name" value="RRM_TRMT2A"/>
    <property type="match status" value="1"/>
</dbReference>
<evidence type="ECO:0000256" key="9">
    <source>
        <dbReference type="PROSITE-ProRule" id="PRU10015"/>
    </source>
</evidence>
<dbReference type="SUPFAM" id="SSF54928">
    <property type="entry name" value="RNA-binding domain, RBD"/>
    <property type="match status" value="1"/>
</dbReference>
<evidence type="ECO:0000256" key="6">
    <source>
        <dbReference type="ARBA" id="ARBA00047278"/>
    </source>
</evidence>
<reference evidence="12" key="2">
    <citation type="submission" date="2022-10" db="EMBL/GenBank/DDBJ databases">
        <authorList>
            <consortium name="ENA_rothamsted_submissions"/>
            <consortium name="culmorum"/>
            <person name="King R."/>
        </authorList>
    </citation>
    <scope>NUCLEOTIDE SEQUENCE</scope>
</reference>
<feature type="region of interest" description="Disordered" evidence="10">
    <location>
        <begin position="137"/>
        <end position="169"/>
    </location>
</feature>
<gene>
    <name evidence="12" type="ORF">PHAECO_LOCUS1397</name>
</gene>
<dbReference type="PROSITE" id="PS51687">
    <property type="entry name" value="SAM_MT_RNA_M5U"/>
    <property type="match status" value="1"/>
</dbReference>
<comment type="similarity">
    <text evidence="8">Belongs to the class I-like SAM-binding methyltransferase superfamily. RNA M5U methyltransferase family.</text>
</comment>
<dbReference type="PROSITE" id="PS50102">
    <property type="entry name" value="RRM"/>
    <property type="match status" value="1"/>
</dbReference>
<dbReference type="Gene3D" id="3.30.70.330">
    <property type="match status" value="1"/>
</dbReference>
<dbReference type="CDD" id="cd02440">
    <property type="entry name" value="AdoMet_MTases"/>
    <property type="match status" value="1"/>
</dbReference>
<comment type="catalytic activity">
    <reaction evidence="6">
        <text>uridine(54) in tRNA + S-adenosyl-L-methionine = 5-methyluridine(54) in tRNA + S-adenosyl-L-homocysteine + H(+)</text>
        <dbReference type="Rhea" id="RHEA:42712"/>
        <dbReference type="Rhea" id="RHEA-COMP:10167"/>
        <dbReference type="Rhea" id="RHEA-COMP:10193"/>
        <dbReference type="ChEBI" id="CHEBI:15378"/>
        <dbReference type="ChEBI" id="CHEBI:57856"/>
        <dbReference type="ChEBI" id="CHEBI:59789"/>
        <dbReference type="ChEBI" id="CHEBI:65315"/>
        <dbReference type="ChEBI" id="CHEBI:74447"/>
        <dbReference type="EC" id="2.1.1.35"/>
    </reaction>
    <physiologicalReaction direction="left-to-right" evidence="6">
        <dbReference type="Rhea" id="RHEA:42713"/>
    </physiologicalReaction>
</comment>
<dbReference type="Gene3D" id="3.40.50.150">
    <property type="entry name" value="Vaccinia Virus protein VP39"/>
    <property type="match status" value="1"/>
</dbReference>
<evidence type="ECO:0000256" key="4">
    <source>
        <dbReference type="ARBA" id="ARBA00022884"/>
    </source>
</evidence>
<feature type="domain" description="RRM" evidence="11">
    <location>
        <begin position="65"/>
        <end position="140"/>
    </location>
</feature>
<evidence type="ECO:0000259" key="11">
    <source>
        <dbReference type="PROSITE" id="PS50102"/>
    </source>
</evidence>
<feature type="active site" evidence="9">
    <location>
        <position position="541"/>
    </location>
</feature>
<dbReference type="Pfam" id="PF00076">
    <property type="entry name" value="RRM_1"/>
    <property type="match status" value="1"/>
</dbReference>
<comment type="caution">
    <text evidence="8">Lacks conserved residue(s) required for the propagation of feature annotation.</text>
</comment>
<proteinExistence type="inferred from homology"/>
<keyword evidence="4 7" id="KW-0694">RNA-binding</keyword>
<evidence type="ECO:0000256" key="10">
    <source>
        <dbReference type="SAM" id="MobiDB-lite"/>
    </source>
</evidence>